<dbReference type="InterPro" id="IPR017896">
    <property type="entry name" value="4Fe4S_Fe-S-bd"/>
</dbReference>
<dbReference type="eggNOG" id="COG1143">
    <property type="taxonomic scope" value="Bacteria"/>
</dbReference>
<comment type="similarity">
    <text evidence="2">Belongs to the complex I 20 kDa subunit family.</text>
</comment>
<protein>
    <submittedName>
        <fullName evidence="10">Hydrogenase subunit, iron-sulfur cluster-binding domain-containing</fullName>
    </submittedName>
</protein>
<keyword evidence="7" id="KW-0411">Iron-sulfur</keyword>
<dbReference type="Pfam" id="PF13187">
    <property type="entry name" value="Fer4_9"/>
    <property type="match status" value="1"/>
</dbReference>
<dbReference type="SUPFAM" id="SSF54862">
    <property type="entry name" value="4Fe-4S ferredoxins"/>
    <property type="match status" value="1"/>
</dbReference>
<dbReference type="Pfam" id="PF01058">
    <property type="entry name" value="Oxidored_q6"/>
    <property type="match status" value="1"/>
</dbReference>
<dbReference type="InterPro" id="IPR017900">
    <property type="entry name" value="4Fe4S_Fe_S_CS"/>
</dbReference>
<evidence type="ECO:0000256" key="4">
    <source>
        <dbReference type="ARBA" id="ARBA00022485"/>
    </source>
</evidence>
<reference evidence="10 11" key="2">
    <citation type="journal article" date="2010" name="BMC Genomics">
        <title>The genome of Geobacter bemidjiensis, exemplar for the subsurface clade of Geobacter species that predominate in Fe(III)-reducing subsurface environments.</title>
        <authorList>
            <person name="Aklujkar M."/>
            <person name="Young N.D."/>
            <person name="Holmes D."/>
            <person name="Chavan M."/>
            <person name="Risso C."/>
            <person name="Kiss H.E."/>
            <person name="Han C.S."/>
            <person name="Land M.L."/>
            <person name="Lovley D.R."/>
        </authorList>
    </citation>
    <scope>NUCLEOTIDE SEQUENCE [LARGE SCALE GENOMIC DNA]</scope>
    <source>
        <strain evidence="11">ATCC BAA-1014 / DSM 16622 / JCM 12645 / Bem</strain>
    </source>
</reference>
<evidence type="ECO:0000256" key="5">
    <source>
        <dbReference type="ARBA" id="ARBA00022723"/>
    </source>
</evidence>
<dbReference type="KEGG" id="gbm:Gbem_0067"/>
<evidence type="ECO:0000256" key="7">
    <source>
        <dbReference type="ARBA" id="ARBA00023014"/>
    </source>
</evidence>
<feature type="domain" description="4Fe-4S ferredoxin-type" evidence="9">
    <location>
        <begin position="232"/>
        <end position="261"/>
    </location>
</feature>
<dbReference type="PANTHER" id="PTHR42989">
    <property type="entry name" value="HYDROGENASE-4 COMPONENT I"/>
    <property type="match status" value="1"/>
</dbReference>
<name>B5E8B5_CITBB</name>
<comment type="cofactor">
    <cofactor evidence="1">
        <name>[4Fe-4S] cluster</name>
        <dbReference type="ChEBI" id="CHEBI:49883"/>
    </cofactor>
</comment>
<gene>
    <name evidence="10" type="primary">cooL</name>
    <name evidence="10" type="synonym">cooX</name>
    <name evidence="10" type="ordered locus">Gbem_0067</name>
</gene>
<reference evidence="10 11" key="1">
    <citation type="submission" date="2008-07" db="EMBL/GenBank/DDBJ databases">
        <title>Complete sequence of Geobacter bemidjiensis BEM.</title>
        <authorList>
            <consortium name="US DOE Joint Genome Institute"/>
            <person name="Lucas S."/>
            <person name="Copeland A."/>
            <person name="Lapidus A."/>
            <person name="Glavina del Rio T."/>
            <person name="Dalin E."/>
            <person name="Tice H."/>
            <person name="Bruce D."/>
            <person name="Goodwin L."/>
            <person name="Pitluck S."/>
            <person name="Kiss H."/>
            <person name="Brettin T."/>
            <person name="Detter J.C."/>
            <person name="Han C."/>
            <person name="Kuske C.R."/>
            <person name="Schmutz J."/>
            <person name="Larimer F."/>
            <person name="Land M."/>
            <person name="Hauser L."/>
            <person name="Kyrpides N."/>
            <person name="Lykidis A."/>
            <person name="Lovley D."/>
            <person name="Richardson P."/>
        </authorList>
    </citation>
    <scope>NUCLEOTIDE SEQUENCE [LARGE SCALE GENOMIC DNA]</scope>
    <source>
        <strain evidence="11">ATCC BAA-1014 / DSM 16622 / JCM 12645 / Bem</strain>
    </source>
</reference>
<sequence>MQDQVKETPAEPVRLFRINTGSCNGCDVELAVTAAVDEFDVEQLGCRYTEEPHEADILLITGPLTVRARNEALRLYAEAPETKVTVAVGVCPVSGGVFRDSYAVDGPVQRYLPVDLNVPGCPPRPQALLAGIAQARDLWRARSKGVDAVFAAPPLAKPADEPAQQFPIRGRMSFDPKACVDCRMCRHVCAAGAIHFDIKGDKGDRHLRSQSPSGNKEDRHLRSLSPGSPEGVRLTLWHNSCVFCGLCSHYCPTGALSVTGDWHLAHRGGQTFRFSEQGEVPYTPCSGCGSPLIAVAPELLHAAFRRPTPEIEHLKTLCPACRQQLSIGAVRR</sequence>
<keyword evidence="5" id="KW-0479">Metal-binding</keyword>
<dbReference type="Gene3D" id="3.30.70.3270">
    <property type="match status" value="1"/>
</dbReference>
<feature type="region of interest" description="Disordered" evidence="8">
    <location>
        <begin position="202"/>
        <end position="226"/>
    </location>
</feature>
<dbReference type="SUPFAM" id="SSF56770">
    <property type="entry name" value="HydA/Nqo6-like"/>
    <property type="match status" value="1"/>
</dbReference>
<evidence type="ECO:0000256" key="1">
    <source>
        <dbReference type="ARBA" id="ARBA00001966"/>
    </source>
</evidence>
<dbReference type="EMBL" id="CP001124">
    <property type="protein sequence ID" value="ACH37098.1"/>
    <property type="molecule type" value="Genomic_DNA"/>
</dbReference>
<evidence type="ECO:0000259" key="9">
    <source>
        <dbReference type="PROSITE" id="PS51379"/>
    </source>
</evidence>
<dbReference type="Gene3D" id="3.40.50.12280">
    <property type="match status" value="1"/>
</dbReference>
<accession>B5E8B5</accession>
<evidence type="ECO:0000256" key="6">
    <source>
        <dbReference type="ARBA" id="ARBA00023004"/>
    </source>
</evidence>
<keyword evidence="6" id="KW-0408">Iron</keyword>
<keyword evidence="11" id="KW-1185">Reference proteome</keyword>
<dbReference type="eggNOG" id="COG3260">
    <property type="taxonomic scope" value="Bacteria"/>
</dbReference>
<dbReference type="Proteomes" id="UP000008825">
    <property type="component" value="Chromosome"/>
</dbReference>
<dbReference type="GO" id="GO:0051539">
    <property type="term" value="F:4 iron, 4 sulfur cluster binding"/>
    <property type="evidence" value="ECO:0007669"/>
    <property type="project" value="UniProtKB-KW"/>
</dbReference>
<feature type="domain" description="4Fe-4S ferredoxin-type" evidence="9">
    <location>
        <begin position="170"/>
        <end position="199"/>
    </location>
</feature>
<dbReference type="GO" id="GO:0046872">
    <property type="term" value="F:metal ion binding"/>
    <property type="evidence" value="ECO:0007669"/>
    <property type="project" value="UniProtKB-KW"/>
</dbReference>
<dbReference type="HOGENOM" id="CLU_836152_0_0_7"/>
<organism evidence="10 11">
    <name type="scientific">Citrifermentans bemidjiense (strain ATCC BAA-1014 / DSM 16622 / JCM 12645 / Bem)</name>
    <name type="common">Geobacter bemidjiensis</name>
    <dbReference type="NCBI Taxonomy" id="404380"/>
    <lineage>
        <taxon>Bacteria</taxon>
        <taxon>Pseudomonadati</taxon>
        <taxon>Thermodesulfobacteriota</taxon>
        <taxon>Desulfuromonadia</taxon>
        <taxon>Geobacterales</taxon>
        <taxon>Geobacteraceae</taxon>
        <taxon>Citrifermentans</taxon>
    </lineage>
</organism>
<proteinExistence type="inferred from homology"/>
<dbReference type="InterPro" id="IPR052375">
    <property type="entry name" value="Complex_I_20kDa-like"/>
</dbReference>
<dbReference type="PROSITE" id="PS00198">
    <property type="entry name" value="4FE4S_FER_1"/>
    <property type="match status" value="1"/>
</dbReference>
<evidence type="ECO:0000256" key="8">
    <source>
        <dbReference type="SAM" id="MobiDB-lite"/>
    </source>
</evidence>
<evidence type="ECO:0000313" key="10">
    <source>
        <dbReference type="EMBL" id="ACH37098.1"/>
    </source>
</evidence>
<evidence type="ECO:0000256" key="3">
    <source>
        <dbReference type="ARBA" id="ARBA00010870"/>
    </source>
</evidence>
<dbReference type="PANTHER" id="PTHR42989:SF1">
    <property type="entry name" value="FORMATE HYDROGENLYASE SUBUNIT 7-RELATED"/>
    <property type="match status" value="1"/>
</dbReference>
<dbReference type="PROSITE" id="PS51379">
    <property type="entry name" value="4FE4S_FER_2"/>
    <property type="match status" value="2"/>
</dbReference>
<evidence type="ECO:0000313" key="11">
    <source>
        <dbReference type="Proteomes" id="UP000008825"/>
    </source>
</evidence>
<dbReference type="OrthoDB" id="9803192at2"/>
<keyword evidence="4" id="KW-0004">4Fe-4S</keyword>
<dbReference type="AlphaFoldDB" id="B5E8B5"/>
<comment type="similarity">
    <text evidence="3">Belongs to the FrhG family.</text>
</comment>
<dbReference type="STRING" id="404380.Gbem_0067"/>
<evidence type="ECO:0000256" key="2">
    <source>
        <dbReference type="ARBA" id="ARBA00009173"/>
    </source>
</evidence>
<dbReference type="InterPro" id="IPR006137">
    <property type="entry name" value="NADH_UbQ_OxRdtase-like_20kDa"/>
</dbReference>